<gene>
    <name evidence="2" type="ORF">BDV25DRAFT_140111</name>
</gene>
<dbReference type="CDD" id="cd04301">
    <property type="entry name" value="NAT_SF"/>
    <property type="match status" value="1"/>
</dbReference>
<accession>A0A5N6TUS9</accession>
<evidence type="ECO:0000259" key="1">
    <source>
        <dbReference type="PROSITE" id="PS51186"/>
    </source>
</evidence>
<dbReference type="AlphaFoldDB" id="A0A5N6TUS9"/>
<dbReference type="OrthoDB" id="64477at2759"/>
<dbReference type="Proteomes" id="UP000325780">
    <property type="component" value="Unassembled WGS sequence"/>
</dbReference>
<evidence type="ECO:0000313" key="3">
    <source>
        <dbReference type="Proteomes" id="UP000325780"/>
    </source>
</evidence>
<dbReference type="EMBL" id="ML742102">
    <property type="protein sequence ID" value="KAE8150126.1"/>
    <property type="molecule type" value="Genomic_DNA"/>
</dbReference>
<organism evidence="2 3">
    <name type="scientific">Aspergillus avenaceus</name>
    <dbReference type="NCBI Taxonomy" id="36643"/>
    <lineage>
        <taxon>Eukaryota</taxon>
        <taxon>Fungi</taxon>
        <taxon>Dikarya</taxon>
        <taxon>Ascomycota</taxon>
        <taxon>Pezizomycotina</taxon>
        <taxon>Eurotiomycetes</taxon>
        <taxon>Eurotiomycetidae</taxon>
        <taxon>Eurotiales</taxon>
        <taxon>Aspergillaceae</taxon>
        <taxon>Aspergillus</taxon>
        <taxon>Aspergillus subgen. Circumdati</taxon>
    </lineage>
</organism>
<dbReference type="GO" id="GO:0008999">
    <property type="term" value="F:protein-N-terminal-alanine acetyltransferase activity"/>
    <property type="evidence" value="ECO:0007669"/>
    <property type="project" value="TreeGrafter"/>
</dbReference>
<proteinExistence type="predicted"/>
<feature type="domain" description="N-acetyltransferase" evidence="1">
    <location>
        <begin position="12"/>
        <end position="185"/>
    </location>
</feature>
<name>A0A5N6TUS9_ASPAV</name>
<dbReference type="PROSITE" id="PS51186">
    <property type="entry name" value="GNAT"/>
    <property type="match status" value="1"/>
</dbReference>
<protein>
    <submittedName>
        <fullName evidence="2">GNAT family acetyltransferase</fullName>
    </submittedName>
</protein>
<evidence type="ECO:0000313" key="2">
    <source>
        <dbReference type="EMBL" id="KAE8150126.1"/>
    </source>
</evidence>
<keyword evidence="2" id="KW-0808">Transferase</keyword>
<dbReference type="Pfam" id="PF00583">
    <property type="entry name" value="Acetyltransf_1"/>
    <property type="match status" value="1"/>
</dbReference>
<dbReference type="GO" id="GO:0005737">
    <property type="term" value="C:cytoplasm"/>
    <property type="evidence" value="ECO:0007669"/>
    <property type="project" value="TreeGrafter"/>
</dbReference>
<dbReference type="SUPFAM" id="SSF55729">
    <property type="entry name" value="Acyl-CoA N-acyltransferases (Nat)"/>
    <property type="match status" value="1"/>
</dbReference>
<dbReference type="GO" id="GO:1990189">
    <property type="term" value="F:protein N-terminal-serine acetyltransferase activity"/>
    <property type="evidence" value="ECO:0007669"/>
    <property type="project" value="TreeGrafter"/>
</dbReference>
<dbReference type="PANTHER" id="PTHR43441">
    <property type="entry name" value="RIBOSOMAL-PROTEIN-SERINE ACETYLTRANSFERASE"/>
    <property type="match status" value="1"/>
</dbReference>
<reference evidence="2 3" key="1">
    <citation type="submission" date="2019-04" db="EMBL/GenBank/DDBJ databases">
        <title>Friends and foes A comparative genomics study of 23 Aspergillus species from section Flavi.</title>
        <authorList>
            <consortium name="DOE Joint Genome Institute"/>
            <person name="Kjaerbolling I."/>
            <person name="Vesth T."/>
            <person name="Frisvad J.C."/>
            <person name="Nybo J.L."/>
            <person name="Theobald S."/>
            <person name="Kildgaard S."/>
            <person name="Isbrandt T."/>
            <person name="Kuo A."/>
            <person name="Sato A."/>
            <person name="Lyhne E.K."/>
            <person name="Kogle M.E."/>
            <person name="Wiebenga A."/>
            <person name="Kun R.S."/>
            <person name="Lubbers R.J."/>
            <person name="Makela M.R."/>
            <person name="Barry K."/>
            <person name="Chovatia M."/>
            <person name="Clum A."/>
            <person name="Daum C."/>
            <person name="Haridas S."/>
            <person name="He G."/>
            <person name="LaButti K."/>
            <person name="Lipzen A."/>
            <person name="Mondo S."/>
            <person name="Riley R."/>
            <person name="Salamov A."/>
            <person name="Simmons B.A."/>
            <person name="Magnuson J.K."/>
            <person name="Henrissat B."/>
            <person name="Mortensen U.H."/>
            <person name="Larsen T.O."/>
            <person name="Devries R.P."/>
            <person name="Grigoriev I.V."/>
            <person name="Machida M."/>
            <person name="Baker S.E."/>
            <person name="Andersen M.R."/>
        </authorList>
    </citation>
    <scope>NUCLEOTIDE SEQUENCE [LARGE SCALE GENOMIC DNA]</scope>
    <source>
        <strain evidence="2 3">IBT 18842</strain>
    </source>
</reference>
<dbReference type="InterPro" id="IPR000182">
    <property type="entry name" value="GNAT_dom"/>
</dbReference>
<sequence length="239" mass="26684">MSQFKPFQSKRLAYRAVEPNAADYDFIKYLQTVSQSRANTSLTLLKPRPQNDPVDGYLNYLVKECLLAVIILRNDNDTATDTFSWIPIGVISLKGDSPECSHHRGGVLSVEIAPPYQNQGHGSEAIEWMLDWGFQKAGLHRISLQAFSYNEGAGRLYERLGFRMEGRQREAVWFDGAWHDMLFFGMLEGEWREEVAEWGGSSVVTQMPRIGLTAHKALQKPLPAGQAGSSVASSVFGAD</sequence>
<keyword evidence="3" id="KW-1185">Reference proteome</keyword>
<dbReference type="Gene3D" id="3.40.630.30">
    <property type="match status" value="1"/>
</dbReference>
<dbReference type="PANTHER" id="PTHR43441:SF11">
    <property type="entry name" value="RIBOSOMAL-PROTEIN-SERINE ACETYLTRANSFERASE"/>
    <property type="match status" value="1"/>
</dbReference>
<dbReference type="InterPro" id="IPR016181">
    <property type="entry name" value="Acyl_CoA_acyltransferase"/>
</dbReference>
<dbReference type="InterPro" id="IPR051908">
    <property type="entry name" value="Ribosomal_N-acetyltransferase"/>
</dbReference>